<feature type="transmembrane region" description="Helical" evidence="10">
    <location>
        <begin position="45"/>
        <end position="64"/>
    </location>
</feature>
<dbReference type="InterPro" id="IPR036890">
    <property type="entry name" value="HATPase_C_sf"/>
</dbReference>
<dbReference type="PANTHER" id="PTHR24421:SF10">
    <property type="entry name" value="NITRATE_NITRITE SENSOR PROTEIN NARQ"/>
    <property type="match status" value="1"/>
</dbReference>
<protein>
    <recommendedName>
        <fullName evidence="2">histidine kinase</fullName>
        <ecNumber evidence="2">2.7.13.3</ecNumber>
    </recommendedName>
</protein>
<proteinExistence type="predicted"/>
<keyword evidence="10" id="KW-0812">Transmembrane</keyword>
<gene>
    <name evidence="12" type="ORF">FB460_1856</name>
</gene>
<dbReference type="InterPro" id="IPR050482">
    <property type="entry name" value="Sensor_HK_TwoCompSys"/>
</dbReference>
<keyword evidence="6 12" id="KW-0418">Kinase</keyword>
<feature type="transmembrane region" description="Helical" evidence="10">
    <location>
        <begin position="145"/>
        <end position="166"/>
    </location>
</feature>
<feature type="domain" description="Signal transduction histidine kinase subgroup 3 dimerisation and phosphoacceptor" evidence="11">
    <location>
        <begin position="205"/>
        <end position="268"/>
    </location>
</feature>
<dbReference type="AlphaFoldDB" id="A0A542ZCC7"/>
<comment type="caution">
    <text evidence="12">The sequence shown here is derived from an EMBL/GenBank/DDBJ whole genome shotgun (WGS) entry which is preliminary data.</text>
</comment>
<feature type="transmembrane region" description="Helical" evidence="10">
    <location>
        <begin position="121"/>
        <end position="139"/>
    </location>
</feature>
<comment type="catalytic activity">
    <reaction evidence="1">
        <text>ATP + protein L-histidine = ADP + protein N-phospho-L-histidine.</text>
        <dbReference type="EC" id="2.7.13.3"/>
    </reaction>
</comment>
<organism evidence="12 13">
    <name type="scientific">Propioniferax innocua</name>
    <dbReference type="NCBI Taxonomy" id="1753"/>
    <lineage>
        <taxon>Bacteria</taxon>
        <taxon>Bacillati</taxon>
        <taxon>Actinomycetota</taxon>
        <taxon>Actinomycetes</taxon>
        <taxon>Propionibacteriales</taxon>
        <taxon>Propionibacteriaceae</taxon>
        <taxon>Propioniferax</taxon>
    </lineage>
</organism>
<dbReference type="GO" id="GO:0000155">
    <property type="term" value="F:phosphorelay sensor kinase activity"/>
    <property type="evidence" value="ECO:0007669"/>
    <property type="project" value="InterPro"/>
</dbReference>
<name>A0A542ZCC7_9ACTN</name>
<evidence type="ECO:0000256" key="4">
    <source>
        <dbReference type="ARBA" id="ARBA00022679"/>
    </source>
</evidence>
<evidence type="ECO:0000256" key="9">
    <source>
        <dbReference type="SAM" id="MobiDB-lite"/>
    </source>
</evidence>
<feature type="transmembrane region" description="Helical" evidence="10">
    <location>
        <begin position="71"/>
        <end position="90"/>
    </location>
</feature>
<keyword evidence="10" id="KW-1133">Transmembrane helix</keyword>
<evidence type="ECO:0000256" key="6">
    <source>
        <dbReference type="ARBA" id="ARBA00022777"/>
    </source>
</evidence>
<keyword evidence="10" id="KW-0472">Membrane</keyword>
<feature type="compositionally biased region" description="Basic and acidic residues" evidence="9">
    <location>
        <begin position="177"/>
        <end position="198"/>
    </location>
</feature>
<evidence type="ECO:0000256" key="3">
    <source>
        <dbReference type="ARBA" id="ARBA00022553"/>
    </source>
</evidence>
<dbReference type="InterPro" id="IPR011712">
    <property type="entry name" value="Sig_transdc_His_kin_sub3_dim/P"/>
</dbReference>
<accession>A0A542ZCC7</accession>
<evidence type="ECO:0000256" key="5">
    <source>
        <dbReference type="ARBA" id="ARBA00022741"/>
    </source>
</evidence>
<sequence>MHRHSVADSPAQRPGLGDALLAASCGLVSLAYVGIALRPDGTPRTIALTQMLLSFGLTGAALFWRVRPRAAGCVIAALLAGWAAVFWAAMPLNTGLTPYLLLAGFVVYAWTRWVPGRRWEAVAGVLGLLGAVVSPGNALPTTAGFRYDLVAVALQCLILAFVWLLARHHRARDAATARARKEGEERREAAEREREHRVKAAAQAERQRIATEIHDVLAHSLTLIHARSTAGLITLDADPSSARDALNDVRATASEALSGVRSLVGTLAGAGTSTSPIAAEEAPAPAGDLRDIPTLLDRFRASGLPVRGRIPALPELTTAQEHLPVLVRLAVLRVLEEALTNALRHGDPAAGADLVLALDDPVRLEVRNRLRDDLDSPTDAPAVVGTGTGLTSLTARLSDLGGALQTAISGGHFELTATIPLHNSLLREL</sequence>
<reference evidence="12 13" key="1">
    <citation type="submission" date="2019-06" db="EMBL/GenBank/DDBJ databases">
        <title>Sequencing the genomes of 1000 actinobacteria strains.</title>
        <authorList>
            <person name="Klenk H.-P."/>
        </authorList>
    </citation>
    <scope>NUCLEOTIDE SEQUENCE [LARGE SCALE GENOMIC DNA]</scope>
    <source>
        <strain evidence="12 13">DSM 8251</strain>
    </source>
</reference>
<keyword evidence="7" id="KW-0067">ATP-binding</keyword>
<evidence type="ECO:0000259" key="11">
    <source>
        <dbReference type="Pfam" id="PF07730"/>
    </source>
</evidence>
<evidence type="ECO:0000256" key="1">
    <source>
        <dbReference type="ARBA" id="ARBA00000085"/>
    </source>
</evidence>
<evidence type="ECO:0000256" key="2">
    <source>
        <dbReference type="ARBA" id="ARBA00012438"/>
    </source>
</evidence>
<feature type="region of interest" description="Disordered" evidence="9">
    <location>
        <begin position="177"/>
        <end position="199"/>
    </location>
</feature>
<dbReference type="EC" id="2.7.13.3" evidence="2"/>
<keyword evidence="4" id="KW-0808">Transferase</keyword>
<dbReference type="Proteomes" id="UP000316196">
    <property type="component" value="Unassembled WGS sequence"/>
</dbReference>
<dbReference type="EMBL" id="VFOR01000002">
    <property type="protein sequence ID" value="TQL58005.1"/>
    <property type="molecule type" value="Genomic_DNA"/>
</dbReference>
<feature type="transmembrane region" description="Helical" evidence="10">
    <location>
        <begin position="96"/>
        <end position="114"/>
    </location>
</feature>
<keyword evidence="8" id="KW-0902">Two-component regulatory system</keyword>
<keyword evidence="5" id="KW-0547">Nucleotide-binding</keyword>
<dbReference type="Gene3D" id="3.30.565.10">
    <property type="entry name" value="Histidine kinase-like ATPase, C-terminal domain"/>
    <property type="match status" value="1"/>
</dbReference>
<evidence type="ECO:0000256" key="10">
    <source>
        <dbReference type="SAM" id="Phobius"/>
    </source>
</evidence>
<dbReference type="Gene3D" id="1.20.5.1930">
    <property type="match status" value="1"/>
</dbReference>
<keyword evidence="3" id="KW-0597">Phosphoprotein</keyword>
<feature type="transmembrane region" description="Helical" evidence="10">
    <location>
        <begin position="20"/>
        <end position="39"/>
    </location>
</feature>
<evidence type="ECO:0000313" key="13">
    <source>
        <dbReference type="Proteomes" id="UP000316196"/>
    </source>
</evidence>
<dbReference type="GO" id="GO:0016020">
    <property type="term" value="C:membrane"/>
    <property type="evidence" value="ECO:0007669"/>
    <property type="project" value="InterPro"/>
</dbReference>
<dbReference type="GO" id="GO:0046983">
    <property type="term" value="F:protein dimerization activity"/>
    <property type="evidence" value="ECO:0007669"/>
    <property type="project" value="InterPro"/>
</dbReference>
<dbReference type="OrthoDB" id="227596at2"/>
<dbReference type="PANTHER" id="PTHR24421">
    <property type="entry name" value="NITRATE/NITRITE SENSOR PROTEIN NARX-RELATED"/>
    <property type="match status" value="1"/>
</dbReference>
<dbReference type="GO" id="GO:0005524">
    <property type="term" value="F:ATP binding"/>
    <property type="evidence" value="ECO:0007669"/>
    <property type="project" value="UniProtKB-KW"/>
</dbReference>
<evidence type="ECO:0000313" key="12">
    <source>
        <dbReference type="EMBL" id="TQL58005.1"/>
    </source>
</evidence>
<evidence type="ECO:0000256" key="7">
    <source>
        <dbReference type="ARBA" id="ARBA00022840"/>
    </source>
</evidence>
<keyword evidence="13" id="KW-1185">Reference proteome</keyword>
<dbReference type="Pfam" id="PF07730">
    <property type="entry name" value="HisKA_3"/>
    <property type="match status" value="1"/>
</dbReference>
<dbReference type="RefSeq" id="WP_142093829.1">
    <property type="nucleotide sequence ID" value="NZ_BAAAMD010000004.1"/>
</dbReference>
<evidence type="ECO:0000256" key="8">
    <source>
        <dbReference type="ARBA" id="ARBA00023012"/>
    </source>
</evidence>